<dbReference type="EMBL" id="MU151674">
    <property type="protein sequence ID" value="KAF9442239.1"/>
    <property type="molecule type" value="Genomic_DNA"/>
</dbReference>
<gene>
    <name evidence="3" type="ORF">P691DRAFT_798585</name>
</gene>
<feature type="compositionally biased region" description="Low complexity" evidence="1">
    <location>
        <begin position="871"/>
        <end position="888"/>
    </location>
</feature>
<dbReference type="OrthoDB" id="2133190at2759"/>
<feature type="compositionally biased region" description="Pro residues" evidence="1">
    <location>
        <begin position="939"/>
        <end position="958"/>
    </location>
</feature>
<dbReference type="GO" id="GO:0046983">
    <property type="term" value="F:protein dimerization activity"/>
    <property type="evidence" value="ECO:0007669"/>
    <property type="project" value="InterPro"/>
</dbReference>
<evidence type="ECO:0000259" key="2">
    <source>
        <dbReference type="PROSITE" id="PS50888"/>
    </source>
</evidence>
<feature type="region of interest" description="Disordered" evidence="1">
    <location>
        <begin position="494"/>
        <end position="596"/>
    </location>
</feature>
<reference evidence="3" key="1">
    <citation type="submission" date="2020-11" db="EMBL/GenBank/DDBJ databases">
        <authorList>
            <consortium name="DOE Joint Genome Institute"/>
            <person name="Ahrendt S."/>
            <person name="Riley R."/>
            <person name="Andreopoulos W."/>
            <person name="Labutti K."/>
            <person name="Pangilinan J."/>
            <person name="Ruiz-Duenas F.J."/>
            <person name="Barrasa J.M."/>
            <person name="Sanchez-Garcia M."/>
            <person name="Camarero S."/>
            <person name="Miyauchi S."/>
            <person name="Serrano A."/>
            <person name="Linde D."/>
            <person name="Babiker R."/>
            <person name="Drula E."/>
            <person name="Ayuso-Fernandez I."/>
            <person name="Pacheco R."/>
            <person name="Padilla G."/>
            <person name="Ferreira P."/>
            <person name="Barriuso J."/>
            <person name="Kellner H."/>
            <person name="Castanera R."/>
            <person name="Alfaro M."/>
            <person name="Ramirez L."/>
            <person name="Pisabarro A.G."/>
            <person name="Kuo A."/>
            <person name="Tritt A."/>
            <person name="Lipzen A."/>
            <person name="He G."/>
            <person name="Yan M."/>
            <person name="Ng V."/>
            <person name="Cullen D."/>
            <person name="Martin F."/>
            <person name="Rosso M.-N."/>
            <person name="Henrissat B."/>
            <person name="Hibbett D."/>
            <person name="Martinez A.T."/>
            <person name="Grigoriev I.V."/>
        </authorList>
    </citation>
    <scope>NUCLEOTIDE SEQUENCE</scope>
    <source>
        <strain evidence="3">MF-IS2</strain>
    </source>
</reference>
<feature type="compositionally biased region" description="Basic and acidic residues" evidence="1">
    <location>
        <begin position="541"/>
        <end position="552"/>
    </location>
</feature>
<feature type="compositionally biased region" description="Low complexity" evidence="1">
    <location>
        <begin position="202"/>
        <end position="214"/>
    </location>
</feature>
<feature type="compositionally biased region" description="Low complexity" evidence="1">
    <location>
        <begin position="158"/>
        <end position="190"/>
    </location>
</feature>
<name>A0A9P6BY17_9AGAR</name>
<dbReference type="InterPro" id="IPR036638">
    <property type="entry name" value="HLH_DNA-bd_sf"/>
</dbReference>
<dbReference type="PANTHER" id="PTHR47336:SF2">
    <property type="entry name" value="TRANSCRIPTION FACTOR HMS1-RELATED"/>
    <property type="match status" value="1"/>
</dbReference>
<accession>A0A9P6BY17</accession>
<proteinExistence type="predicted"/>
<dbReference type="AlphaFoldDB" id="A0A9P6BY17"/>
<feature type="region of interest" description="Disordered" evidence="1">
    <location>
        <begin position="1"/>
        <end position="45"/>
    </location>
</feature>
<dbReference type="SUPFAM" id="SSF47459">
    <property type="entry name" value="HLH, helix-loop-helix DNA-binding domain"/>
    <property type="match status" value="1"/>
</dbReference>
<keyword evidence="4" id="KW-1185">Reference proteome</keyword>
<evidence type="ECO:0000313" key="3">
    <source>
        <dbReference type="EMBL" id="KAF9442239.1"/>
    </source>
</evidence>
<feature type="region of interest" description="Disordered" evidence="1">
    <location>
        <begin position="856"/>
        <end position="890"/>
    </location>
</feature>
<evidence type="ECO:0000256" key="1">
    <source>
        <dbReference type="SAM" id="MobiDB-lite"/>
    </source>
</evidence>
<dbReference type="Proteomes" id="UP000807342">
    <property type="component" value="Unassembled WGS sequence"/>
</dbReference>
<feature type="domain" description="BHLH" evidence="2">
    <location>
        <begin position="329"/>
        <end position="456"/>
    </location>
</feature>
<organism evidence="3 4">
    <name type="scientific">Macrolepiota fuliginosa MF-IS2</name>
    <dbReference type="NCBI Taxonomy" id="1400762"/>
    <lineage>
        <taxon>Eukaryota</taxon>
        <taxon>Fungi</taxon>
        <taxon>Dikarya</taxon>
        <taxon>Basidiomycota</taxon>
        <taxon>Agaricomycotina</taxon>
        <taxon>Agaricomycetes</taxon>
        <taxon>Agaricomycetidae</taxon>
        <taxon>Agaricales</taxon>
        <taxon>Agaricineae</taxon>
        <taxon>Agaricaceae</taxon>
        <taxon>Macrolepiota</taxon>
    </lineage>
</organism>
<feature type="compositionally biased region" description="Pro residues" evidence="1">
    <location>
        <begin position="575"/>
        <end position="585"/>
    </location>
</feature>
<dbReference type="SMART" id="SM00353">
    <property type="entry name" value="HLH"/>
    <property type="match status" value="1"/>
</dbReference>
<feature type="compositionally biased region" description="Acidic residues" evidence="1">
    <location>
        <begin position="499"/>
        <end position="530"/>
    </location>
</feature>
<dbReference type="InterPro" id="IPR052099">
    <property type="entry name" value="Regulatory_TF_Diverse"/>
</dbReference>
<feature type="region of interest" description="Disordered" evidence="1">
    <location>
        <begin position="932"/>
        <end position="964"/>
    </location>
</feature>
<dbReference type="Gene3D" id="4.10.280.10">
    <property type="entry name" value="Helix-loop-helix DNA-binding domain"/>
    <property type="match status" value="1"/>
</dbReference>
<feature type="region of interest" description="Disordered" evidence="1">
    <location>
        <begin position="241"/>
        <end position="334"/>
    </location>
</feature>
<evidence type="ECO:0000313" key="4">
    <source>
        <dbReference type="Proteomes" id="UP000807342"/>
    </source>
</evidence>
<feature type="compositionally biased region" description="Low complexity" evidence="1">
    <location>
        <begin position="586"/>
        <end position="596"/>
    </location>
</feature>
<dbReference type="InterPro" id="IPR011598">
    <property type="entry name" value="bHLH_dom"/>
</dbReference>
<protein>
    <recommendedName>
        <fullName evidence="2">BHLH domain-containing protein</fullName>
    </recommendedName>
</protein>
<feature type="region of interest" description="Disordered" evidence="1">
    <location>
        <begin position="151"/>
        <end position="219"/>
    </location>
</feature>
<comment type="caution">
    <text evidence="3">The sequence shown here is derived from an EMBL/GenBank/DDBJ whole genome shotgun (WGS) entry which is preliminary data.</text>
</comment>
<sequence>MSESPPDPLSLIIHMDDDSASPPDWSQLGHLWADQQDTKPQPTSDYLDMDFSMDALASNILDFESLSSTPGIEPSALHLDRLGYPSFDDVHVHNASGSDPFGFPASASPADILAAQFPFTFGSNGDIVMDPAMSGGLGVALGLGTGVETPGMKQRRLSITSSSSSSGPSFSPVPESLPSPGGSGYLSSDSTQQVSEASLDQAPTTTLTTAIPTPKSEFPADPAAELAQRVRQSAGVMLAVPMNGTSSNSGSAPFHAKLPIPRLQRPSSTPTSKSSPISSSPSVPSSAASTPPPSTPPSSTSISNNDISPTPAVAIAPTPLTIPTNGGPRPKTSHTTIERRYRTNLNARIQSLRMAVPALRVLEDRDSASSKKIKKNVKGGVLIKSSSSAVFGAGAGASNGVGGSLIAVPNDPANPYYYSGEVDVIDERGYVDGVKVARKCSKANVLGKAVEYIRVLKRREMRLRAEQAGLKTLVCGLVGGPALLREWEKEWRERFGGEEKDEVEGGEGDIEDEGEEDDDDDAAEDDDDDTGSGKKRKRAKVDKDPAPKKEPKSAQVTLNADGQPEKRKRGRPRKVPLPVPAPAPAPEQQQQQPQQQQQYLLAVFALFSFFNNPLASSPSPSHTHAAHQGHVISPAPLPLAYAPEVLSQLSLPAPSTSVVTWRDWVQVAHLVVTPILSVSAFGHSRNSERNLLRKMRKIICIVFDVCSGDVPRHPTSHFSRCQGSIFVRYRFCVIARALWSPSTLSKKENVVLRTPIDEVFASLSLIKCKGEGELVDSIAELVVKRELGVVLGKIFVKEVNGGVVAEEQQVGDLDLVLGAAYELGGEVGLLARKVESVRVPPSADTKKALIIGWSSSPMTPLSEEEDEETSDGSSSSSGSSSSLEASIMSDDDTVVLDDQGMEEEEGVVNPYMILRALVLYRSLFSSATPSSSALLSTLAPPPPTISVEPPTPTTPTPPSRRDLQRGAGVAVASAAAAVQRRDGEMEQQKQMMYALRRVLGSRVFEGKDDEHEVEDARDRVVDMLVEAERKCVRVR</sequence>
<dbReference type="PROSITE" id="PS50888">
    <property type="entry name" value="BHLH"/>
    <property type="match status" value="1"/>
</dbReference>
<dbReference type="PANTHER" id="PTHR47336">
    <property type="entry name" value="TRANSCRIPTION FACTOR HMS1-RELATED"/>
    <property type="match status" value="1"/>
</dbReference>
<feature type="compositionally biased region" description="Low complexity" evidence="1">
    <location>
        <begin position="266"/>
        <end position="289"/>
    </location>
</feature>